<proteinExistence type="predicted"/>
<dbReference type="InterPro" id="IPR016181">
    <property type="entry name" value="Acyl_CoA_acyltransferase"/>
</dbReference>
<dbReference type="RefSeq" id="WP_345476401.1">
    <property type="nucleotide sequence ID" value="NZ_BAABLW010000002.1"/>
</dbReference>
<dbReference type="SUPFAM" id="SSF55729">
    <property type="entry name" value="Acyl-CoA N-acyltransferases (Nat)"/>
    <property type="match status" value="1"/>
</dbReference>
<sequence>MHLTEQTQSIIQLVWSRMLKLPDDRIESAPAGSRIEAGEDGAGALMLVRLFDRTVLYGPPELLARAHGLPDAQLVQESTLLDVARQHDVSARSLGQAELLYGDQASYTGLAPLHPEGTVVSHESEHLDALLTHSPADDVALSGLRKAEWAATLVTEQPGQPVVHRGTSAEAEGQSGNDAAAAGFSGHLPLAGAGWEVWHHMLGHVGVLTHPQHRMRGYAASIASVAVQEALDEGLIPQWRAALSSPGSARLARSLSFVPAGSQTTVVLSPEQ</sequence>
<dbReference type="Proteomes" id="UP001500368">
    <property type="component" value="Unassembled WGS sequence"/>
</dbReference>
<dbReference type="EMBL" id="BAABLW010000002">
    <property type="protein sequence ID" value="GAA4912410.1"/>
    <property type="molecule type" value="Genomic_DNA"/>
</dbReference>
<accession>A0ABP9FQX5</accession>
<evidence type="ECO:0000313" key="1">
    <source>
        <dbReference type="EMBL" id="GAA4912410.1"/>
    </source>
</evidence>
<organism evidence="1 2">
    <name type="scientific">Nesterenkonia rhizosphaerae</name>
    <dbReference type="NCBI Taxonomy" id="1348272"/>
    <lineage>
        <taxon>Bacteria</taxon>
        <taxon>Bacillati</taxon>
        <taxon>Actinomycetota</taxon>
        <taxon>Actinomycetes</taxon>
        <taxon>Micrococcales</taxon>
        <taxon>Micrococcaceae</taxon>
        <taxon>Nesterenkonia</taxon>
    </lineage>
</organism>
<keyword evidence="2" id="KW-1185">Reference proteome</keyword>
<gene>
    <name evidence="1" type="ORF">GCM10025790_03750</name>
</gene>
<dbReference type="InterPro" id="IPR027365">
    <property type="entry name" value="GNAT_acetyltra_YdfB-like"/>
</dbReference>
<reference evidence="2" key="1">
    <citation type="journal article" date="2019" name="Int. J. Syst. Evol. Microbiol.">
        <title>The Global Catalogue of Microorganisms (GCM) 10K type strain sequencing project: providing services to taxonomists for standard genome sequencing and annotation.</title>
        <authorList>
            <consortium name="The Broad Institute Genomics Platform"/>
            <consortium name="The Broad Institute Genome Sequencing Center for Infectious Disease"/>
            <person name="Wu L."/>
            <person name="Ma J."/>
        </authorList>
    </citation>
    <scope>NUCLEOTIDE SEQUENCE [LARGE SCALE GENOMIC DNA]</scope>
    <source>
        <strain evidence="2">JCM 19129</strain>
    </source>
</reference>
<name>A0ABP9FQX5_9MICC</name>
<protein>
    <recommendedName>
        <fullName evidence="3">N-acetyltransferase domain-containing protein</fullName>
    </recommendedName>
</protein>
<dbReference type="Gene3D" id="3.40.630.30">
    <property type="match status" value="1"/>
</dbReference>
<comment type="caution">
    <text evidence="1">The sequence shown here is derived from an EMBL/GenBank/DDBJ whole genome shotgun (WGS) entry which is preliminary data.</text>
</comment>
<dbReference type="Pfam" id="PF12746">
    <property type="entry name" value="GNAT_acetyltran"/>
    <property type="match status" value="1"/>
</dbReference>
<evidence type="ECO:0008006" key="3">
    <source>
        <dbReference type="Google" id="ProtNLM"/>
    </source>
</evidence>
<evidence type="ECO:0000313" key="2">
    <source>
        <dbReference type="Proteomes" id="UP001500368"/>
    </source>
</evidence>